<dbReference type="KEGG" id="tig:THII_0011"/>
<keyword evidence="1" id="KW-0472">Membrane</keyword>
<feature type="transmembrane region" description="Helical" evidence="1">
    <location>
        <begin position="15"/>
        <end position="34"/>
    </location>
</feature>
<evidence type="ECO:0000313" key="2">
    <source>
        <dbReference type="EMBL" id="BAP54308.1"/>
    </source>
</evidence>
<dbReference type="AlphaFoldDB" id="A0A090AA74"/>
<feature type="transmembrane region" description="Helical" evidence="1">
    <location>
        <begin position="131"/>
        <end position="150"/>
    </location>
</feature>
<feature type="transmembrane region" description="Helical" evidence="1">
    <location>
        <begin position="187"/>
        <end position="207"/>
    </location>
</feature>
<feature type="transmembrane region" description="Helical" evidence="1">
    <location>
        <begin position="77"/>
        <end position="96"/>
    </location>
</feature>
<gene>
    <name evidence="2" type="ORF">THII_0011</name>
</gene>
<proteinExistence type="predicted"/>
<protein>
    <recommendedName>
        <fullName evidence="4">Enediyne biosynthesis protein UnbU</fullName>
    </recommendedName>
</protein>
<feature type="transmembrane region" description="Helical" evidence="1">
    <location>
        <begin position="244"/>
        <end position="262"/>
    </location>
</feature>
<dbReference type="EMBL" id="AP014633">
    <property type="protein sequence ID" value="BAP54308.1"/>
    <property type="molecule type" value="Genomic_DNA"/>
</dbReference>
<dbReference type="STRING" id="40754.THII_0011"/>
<dbReference type="Proteomes" id="UP000031623">
    <property type="component" value="Chromosome"/>
</dbReference>
<feature type="transmembrane region" description="Helical" evidence="1">
    <location>
        <begin position="102"/>
        <end position="119"/>
    </location>
</feature>
<evidence type="ECO:0000256" key="1">
    <source>
        <dbReference type="SAM" id="Phobius"/>
    </source>
</evidence>
<reference evidence="2" key="1">
    <citation type="journal article" date="2014" name="ISME J.">
        <title>Ecophysiology of Thioploca ingrica as revealed by the complete genome sequence supplemented with proteomic evidence.</title>
        <authorList>
            <person name="Kojima H."/>
            <person name="Ogura Y."/>
            <person name="Yamamoto N."/>
            <person name="Togashi T."/>
            <person name="Mori H."/>
            <person name="Watanabe T."/>
            <person name="Nemoto F."/>
            <person name="Kurokawa K."/>
            <person name="Hayashi T."/>
            <person name="Fukui M."/>
        </authorList>
    </citation>
    <scope>NUCLEOTIDE SEQUENCE [LARGE SCALE GENOMIC DNA]</scope>
</reference>
<organism evidence="2 3">
    <name type="scientific">Thioploca ingrica</name>
    <dbReference type="NCBI Taxonomy" id="40754"/>
    <lineage>
        <taxon>Bacteria</taxon>
        <taxon>Pseudomonadati</taxon>
        <taxon>Pseudomonadota</taxon>
        <taxon>Gammaproteobacteria</taxon>
        <taxon>Thiotrichales</taxon>
        <taxon>Thiotrichaceae</taxon>
        <taxon>Thioploca</taxon>
    </lineage>
</organism>
<dbReference type="OrthoDB" id="9786134at2"/>
<keyword evidence="1" id="KW-1133">Transmembrane helix</keyword>
<feature type="transmembrane region" description="Helical" evidence="1">
    <location>
        <begin position="213"/>
        <end position="232"/>
    </location>
</feature>
<feature type="transmembrane region" description="Helical" evidence="1">
    <location>
        <begin position="40"/>
        <end position="57"/>
    </location>
</feature>
<dbReference type="HOGENOM" id="CLU_062026_0_0_6"/>
<keyword evidence="1" id="KW-0812">Transmembrane</keyword>
<feature type="transmembrane region" description="Helical" evidence="1">
    <location>
        <begin position="162"/>
        <end position="180"/>
    </location>
</feature>
<feature type="transmembrane region" description="Helical" evidence="1">
    <location>
        <begin position="268"/>
        <end position="287"/>
    </location>
</feature>
<sequence>MTTQTNSGQDLRLAALRRFATVFTLFVIAGQMFLGFESSYANVVVALITGYAMDLLLETVDAWAQNKTPRYRGGLRALVDFLLPAHISSLAVSLLLYSNQQMLPIAFASALAIGSKFIFRIKIEGKYRHFLNPSNTGIAITLILFPWVGITPPYQYTENFSGAPDWVILLFFLAFGTFLNARYARRIPLIVGWLVGFVIQALLRSWYEGIPMIAGLEIMTGVAFLLFTFYMIEDPGSTPFKPWYQVIFGLSVAAAYGILMMLHIVFGLFFALFAVCIIRGVYLYFIAYRSGKTATVMQSVPLAGEMTP</sequence>
<evidence type="ECO:0008006" key="4">
    <source>
        <dbReference type="Google" id="ProtNLM"/>
    </source>
</evidence>
<keyword evidence="3" id="KW-1185">Reference proteome</keyword>
<accession>A0A090AA74</accession>
<name>A0A090AA74_9GAMM</name>
<evidence type="ECO:0000313" key="3">
    <source>
        <dbReference type="Proteomes" id="UP000031623"/>
    </source>
</evidence>